<evidence type="ECO:0000256" key="1">
    <source>
        <dbReference type="SAM" id="Phobius"/>
    </source>
</evidence>
<keyword evidence="1" id="KW-1133">Transmembrane helix</keyword>
<sequence>MTDALIVAAIFLTLVLTTQLGTRRHTVFLAVMPFVTSAVMGYLVLGSGHHQYASGDGTLVAAGIAFGAACGLALNAVMAVERDPRRGRHLVTRAGVPYLGIWLVVLLGRCAFIAALEHSQSFAIRFGGFLERIHGSADGVAAFFLLAALAMSLTREITILVRGRRIPLPQGRGTDPLVTAGR</sequence>
<feature type="transmembrane region" description="Helical" evidence="1">
    <location>
        <begin position="27"/>
        <end position="45"/>
    </location>
</feature>
<feature type="transmembrane region" description="Helical" evidence="1">
    <location>
        <begin position="57"/>
        <end position="78"/>
    </location>
</feature>
<feature type="transmembrane region" description="Helical" evidence="1">
    <location>
        <begin position="137"/>
        <end position="154"/>
    </location>
</feature>
<keyword evidence="3" id="KW-1185">Reference proteome</keyword>
<reference evidence="2 3" key="1">
    <citation type="submission" date="2019-06" db="EMBL/GenBank/DDBJ databases">
        <authorList>
            <person name="Teng J.L.L."/>
            <person name="Lee H.H."/>
            <person name="Lau S.K.P."/>
            <person name="Woo P.C.Y."/>
        </authorList>
    </citation>
    <scope>NUCLEOTIDE SEQUENCE [LARGE SCALE GENOMIC DNA]</scope>
    <source>
        <strain evidence="2 3">HKU70</strain>
    </source>
</reference>
<protein>
    <submittedName>
        <fullName evidence="2">DUF1453 domain-containing protein</fullName>
    </submittedName>
</protein>
<dbReference type="OrthoDB" id="3700731at2"/>
<evidence type="ECO:0000313" key="3">
    <source>
        <dbReference type="Proteomes" id="UP000319792"/>
    </source>
</evidence>
<dbReference type="AlphaFoldDB" id="A0A5C5RNF1"/>
<name>A0A5C5RNF1_9ACTN</name>
<feature type="transmembrane region" description="Helical" evidence="1">
    <location>
        <begin position="98"/>
        <end position="116"/>
    </location>
</feature>
<organism evidence="2 3">
    <name type="scientific">Tsukamurella sputi</name>
    <dbReference type="NCBI Taxonomy" id="2591848"/>
    <lineage>
        <taxon>Bacteria</taxon>
        <taxon>Bacillati</taxon>
        <taxon>Actinomycetota</taxon>
        <taxon>Actinomycetes</taxon>
        <taxon>Mycobacteriales</taxon>
        <taxon>Tsukamurellaceae</taxon>
        <taxon>Tsukamurella</taxon>
    </lineage>
</organism>
<keyword evidence="1" id="KW-0472">Membrane</keyword>
<evidence type="ECO:0000313" key="2">
    <source>
        <dbReference type="EMBL" id="TWS23625.1"/>
    </source>
</evidence>
<keyword evidence="1" id="KW-0812">Transmembrane</keyword>
<dbReference type="EMBL" id="VIGV01000004">
    <property type="protein sequence ID" value="TWS23625.1"/>
    <property type="molecule type" value="Genomic_DNA"/>
</dbReference>
<proteinExistence type="predicted"/>
<comment type="caution">
    <text evidence="2">The sequence shown here is derived from an EMBL/GenBank/DDBJ whole genome shotgun (WGS) entry which is preliminary data.</text>
</comment>
<reference evidence="2 3" key="2">
    <citation type="submission" date="2019-08" db="EMBL/GenBank/DDBJ databases">
        <title>Tsukamurella conjunctivitidis sp. nov., Tsukamurella assacharolytica sp. nov. and Tsukamurella sputae sp. nov. isolated from patients with conjunctivitis, bacteraemia (lymphoma) and respiratory infection (sputum) in Hong Kong.</title>
        <authorList>
            <person name="Fok K.M.N."/>
            <person name="Fong J.Y.H."/>
        </authorList>
    </citation>
    <scope>NUCLEOTIDE SEQUENCE [LARGE SCALE GENOMIC DNA]</scope>
    <source>
        <strain evidence="2 3">HKU70</strain>
    </source>
</reference>
<dbReference type="Proteomes" id="UP000319792">
    <property type="component" value="Unassembled WGS sequence"/>
</dbReference>
<gene>
    <name evidence="2" type="ORF">FK268_15280</name>
</gene>
<accession>A0A5C5RNF1</accession>
<dbReference type="RefSeq" id="WP_146435511.1">
    <property type="nucleotide sequence ID" value="NZ_VIGV01000004.1"/>
</dbReference>